<accession>A0AAW2ZIU4</accession>
<evidence type="ECO:0000259" key="2">
    <source>
        <dbReference type="Pfam" id="PF13598"/>
    </source>
</evidence>
<feature type="domain" description="DUF4139" evidence="2">
    <location>
        <begin position="258"/>
        <end position="622"/>
    </location>
</feature>
<evidence type="ECO:0000259" key="3">
    <source>
        <dbReference type="Pfam" id="PF13600"/>
    </source>
</evidence>
<dbReference type="AlphaFoldDB" id="A0AAW2ZIU4"/>
<dbReference type="Pfam" id="PF13600">
    <property type="entry name" value="DUF4140"/>
    <property type="match status" value="1"/>
</dbReference>
<reference evidence="4 5" key="1">
    <citation type="submission" date="2024-03" db="EMBL/GenBank/DDBJ databases">
        <title>The Acrasis kona genome and developmental transcriptomes reveal deep origins of eukaryotic multicellular pathways.</title>
        <authorList>
            <person name="Sheikh S."/>
            <person name="Fu C.-J."/>
            <person name="Brown M.W."/>
            <person name="Baldauf S.L."/>
        </authorList>
    </citation>
    <scope>NUCLEOTIDE SEQUENCE [LARGE SCALE GENOMIC DNA]</scope>
    <source>
        <strain evidence="4 5">ATCC MYA-3509</strain>
    </source>
</reference>
<dbReference type="Pfam" id="PF13598">
    <property type="entry name" value="DUF4139"/>
    <property type="match status" value="1"/>
</dbReference>
<dbReference type="PANTHER" id="PTHR31005:SF8">
    <property type="entry name" value="DUF4139 DOMAIN-CONTAINING PROTEIN"/>
    <property type="match status" value="1"/>
</dbReference>
<evidence type="ECO:0000256" key="1">
    <source>
        <dbReference type="SAM" id="MobiDB-lite"/>
    </source>
</evidence>
<evidence type="ECO:0000313" key="4">
    <source>
        <dbReference type="EMBL" id="KAL0489400.1"/>
    </source>
</evidence>
<dbReference type="Proteomes" id="UP001431209">
    <property type="component" value="Unassembled WGS sequence"/>
</dbReference>
<keyword evidence="5" id="KW-1185">Reference proteome</keyword>
<feature type="domain" description="DUF4140" evidence="3">
    <location>
        <begin position="61"/>
        <end position="161"/>
    </location>
</feature>
<dbReference type="EMBL" id="JAOPGA020001554">
    <property type="protein sequence ID" value="KAL0489400.1"/>
    <property type="molecule type" value="Genomic_DNA"/>
</dbReference>
<dbReference type="InterPro" id="IPR025554">
    <property type="entry name" value="DUF4140"/>
</dbReference>
<comment type="caution">
    <text evidence="4">The sequence shown here is derived from an EMBL/GenBank/DDBJ whole genome shotgun (WGS) entry which is preliminary data.</text>
</comment>
<feature type="region of interest" description="Disordered" evidence="1">
    <location>
        <begin position="336"/>
        <end position="362"/>
    </location>
</feature>
<dbReference type="NCBIfam" id="TIGR02231">
    <property type="entry name" value="mucoidy inhibitor MuiA family protein"/>
    <property type="match status" value="1"/>
</dbReference>
<dbReference type="InterPro" id="IPR011935">
    <property type="entry name" value="CHP02231"/>
</dbReference>
<evidence type="ECO:0008006" key="6">
    <source>
        <dbReference type="Google" id="ProtNLM"/>
    </source>
</evidence>
<feature type="compositionally biased region" description="Acidic residues" evidence="1">
    <location>
        <begin position="350"/>
        <end position="361"/>
    </location>
</feature>
<proteinExistence type="predicted"/>
<dbReference type="PANTHER" id="PTHR31005">
    <property type="entry name" value="DUF4139 DOMAIN-CONTAINING PROTEIN"/>
    <property type="match status" value="1"/>
</dbReference>
<dbReference type="InterPro" id="IPR037291">
    <property type="entry name" value="DUF4139"/>
</dbReference>
<name>A0AAW2ZIU4_9EUKA</name>
<organism evidence="4 5">
    <name type="scientific">Acrasis kona</name>
    <dbReference type="NCBI Taxonomy" id="1008807"/>
    <lineage>
        <taxon>Eukaryota</taxon>
        <taxon>Discoba</taxon>
        <taxon>Heterolobosea</taxon>
        <taxon>Tetramitia</taxon>
        <taxon>Eutetramitia</taxon>
        <taxon>Acrasidae</taxon>
        <taxon>Acrasis</taxon>
    </lineage>
</organism>
<evidence type="ECO:0000313" key="5">
    <source>
        <dbReference type="Proteomes" id="UP001431209"/>
    </source>
</evidence>
<protein>
    <recommendedName>
        <fullName evidence="6">Mucoidy inhibitor A</fullName>
    </recommendedName>
</protein>
<gene>
    <name evidence="4" type="ORF">AKO1_010673</name>
</gene>
<sequence length="632" mass="71665">MSSFAAPPRTAPFVYQLNQGRNIAAPWYPPTENYTTHEVDDNISPDQTHQIDIQKCPITSVTVFQSNKALVSRQIDVTISKEGEQLIVVDGFTTNLIEDSIKVSGVGNAVFRGVTFKSNVKTIKNDTTKRDQIKQQIDLIDDKIRELDRKYLILTKQHEFIKNYKKSVLKVSTADSNVEKLLDPQTLQLMTNYTLFDNKQSEVNHASLSTTQQEIDNLNKERQSLSEQLSKEKPQEETLFKRVAELSIYAPECTSVSLEFKYKTLKAQWQPLYDMRVDSVSNKYEISYYANISQATDEDWMEANIKLSTADPNLMSKPPVLYPHYLSTQHHYNNRHIAASSSSVRRRDDSYDEEDEEDEMIEDKYKEREVGGGGRGGSLMRKSSIKQVVTTPQEGATSSVFYIPRLATVKSDSSFKGTKVAVAKVSGDCVLSHYTVPKMDPNAYLKLESTNESDYTFLRGPTQLFVDSNFVASTQFPFVVPGEQFEMFIGQDHGVKVEYMLPTTFKESRSGVFVEGTSTKQMERRCHVKNCKKTQIKVTVVDQYPKSTVDKIKTKLLVPEFRPLPNNAPKGQVQIVNNAPLVDSKLVASKIELDDDNILKWTVDVPPGEEFKTYIKYTVSWPSESAINEDTL</sequence>